<gene>
    <name evidence="3" type="ORF">SLS63_009655</name>
</gene>
<organism evidence="3 4">
    <name type="scientific">Diaporthe eres</name>
    <name type="common">Phomopsis oblonga</name>
    <dbReference type="NCBI Taxonomy" id="83184"/>
    <lineage>
        <taxon>Eukaryota</taxon>
        <taxon>Fungi</taxon>
        <taxon>Dikarya</taxon>
        <taxon>Ascomycota</taxon>
        <taxon>Pezizomycotina</taxon>
        <taxon>Sordariomycetes</taxon>
        <taxon>Sordariomycetidae</taxon>
        <taxon>Diaporthales</taxon>
        <taxon>Diaporthaceae</taxon>
        <taxon>Diaporthe</taxon>
        <taxon>Diaporthe eres species complex</taxon>
    </lineage>
</organism>
<dbReference type="Pfam" id="PF00135">
    <property type="entry name" value="COesterase"/>
    <property type="match status" value="1"/>
</dbReference>
<evidence type="ECO:0000313" key="4">
    <source>
        <dbReference type="Proteomes" id="UP001430848"/>
    </source>
</evidence>
<dbReference type="PANTHER" id="PTHR11559">
    <property type="entry name" value="CARBOXYLESTERASE"/>
    <property type="match status" value="1"/>
</dbReference>
<dbReference type="InterPro" id="IPR050309">
    <property type="entry name" value="Type-B_Carboxylest/Lipase"/>
</dbReference>
<feature type="domain" description="Carboxylesterase type B" evidence="2">
    <location>
        <begin position="30"/>
        <end position="297"/>
    </location>
</feature>
<keyword evidence="4" id="KW-1185">Reference proteome</keyword>
<name>A0ABR1NZ89_DIAER</name>
<evidence type="ECO:0000313" key="3">
    <source>
        <dbReference type="EMBL" id="KAK7720872.1"/>
    </source>
</evidence>
<evidence type="ECO:0000259" key="2">
    <source>
        <dbReference type="Pfam" id="PF00135"/>
    </source>
</evidence>
<dbReference type="InterPro" id="IPR029058">
    <property type="entry name" value="AB_hydrolase_fold"/>
</dbReference>
<reference evidence="3 4" key="1">
    <citation type="submission" date="2024-02" db="EMBL/GenBank/DDBJ databases">
        <title>De novo assembly and annotation of 12 fungi associated with fruit tree decline syndrome in Ontario, Canada.</title>
        <authorList>
            <person name="Sulman M."/>
            <person name="Ellouze W."/>
            <person name="Ilyukhin E."/>
        </authorList>
    </citation>
    <scope>NUCLEOTIDE SEQUENCE [LARGE SCALE GENOMIC DNA]</scope>
    <source>
        <strain evidence="3 4">M169</strain>
    </source>
</reference>
<comment type="caution">
    <text evidence="3">The sequence shown here is derived from an EMBL/GenBank/DDBJ whole genome shotgun (WGS) entry which is preliminary data.</text>
</comment>
<accession>A0ABR1NZ89</accession>
<sequence length="369" mass="40389">MISHMYDTTRQAHETSSGDADLLYLKEDWQPSQAYYAFASAAGCDTKNAYLQNGSKSIFDCLVEADVATLMDSSANVSQSGTLATWAFLPVTDGKLIQSLPSKQLAQGRVNGLNHLAGHNALEGAAFVPWNITTISDLVDYLQVTLPMFSNNDIAKVLLYYPSNNESVNPNDPEWATEGDSGPTTLNQSTAATGQKERAIAIYGETTFICPSYWLAEAYSNNVNGGKSWKYQFSIPNAYHGADGAGYFSWPYTSSYYSSDYVQILAFMQMLGNFIVNDNPSISNTLANGLSTGNASYNPASEWPDYSVYAPWLMDFNTTCPSIKMIGGLPYCTGPGEMNTFRLADAYAWEGGRGFRCDLWKSLAELVPE</sequence>
<feature type="region of interest" description="Disordered" evidence="1">
    <location>
        <begin position="169"/>
        <end position="192"/>
    </location>
</feature>
<protein>
    <recommendedName>
        <fullName evidence="2">Carboxylesterase type B domain-containing protein</fullName>
    </recommendedName>
</protein>
<proteinExistence type="predicted"/>
<dbReference type="EMBL" id="JAKNSF020000072">
    <property type="protein sequence ID" value="KAK7720872.1"/>
    <property type="molecule type" value="Genomic_DNA"/>
</dbReference>
<dbReference type="InterPro" id="IPR002018">
    <property type="entry name" value="CarbesteraseB"/>
</dbReference>
<feature type="compositionally biased region" description="Polar residues" evidence="1">
    <location>
        <begin position="182"/>
        <end position="192"/>
    </location>
</feature>
<dbReference type="Proteomes" id="UP001430848">
    <property type="component" value="Unassembled WGS sequence"/>
</dbReference>
<dbReference type="SUPFAM" id="SSF53474">
    <property type="entry name" value="alpha/beta-Hydrolases"/>
    <property type="match status" value="1"/>
</dbReference>
<evidence type="ECO:0000256" key="1">
    <source>
        <dbReference type="SAM" id="MobiDB-lite"/>
    </source>
</evidence>
<dbReference type="Gene3D" id="3.40.50.1820">
    <property type="entry name" value="alpha/beta hydrolase"/>
    <property type="match status" value="1"/>
</dbReference>